<dbReference type="Proteomes" id="UP000463983">
    <property type="component" value="Chromosome"/>
</dbReference>
<dbReference type="PANTHER" id="PTHR11911:SF111">
    <property type="entry name" value="INOSINE-5'-MONOPHOSPHATE DEHYDROGENASE"/>
    <property type="match status" value="1"/>
</dbReference>
<dbReference type="GO" id="GO:0005737">
    <property type="term" value="C:cytoplasm"/>
    <property type="evidence" value="ECO:0007669"/>
    <property type="project" value="TreeGrafter"/>
</dbReference>
<dbReference type="Pfam" id="PF00478">
    <property type="entry name" value="IMPDH"/>
    <property type="match status" value="1"/>
</dbReference>
<keyword evidence="4" id="KW-1185">Reference proteome</keyword>
<sequence length="349" mass="37718">MEKIPVYLSLDDVLLLPQRSRIKSRQEVDLSWMVAGNRRSVPIIAVNMDDVVGEEMAVAMSGLGGLAILPRFDAPEIQANKVRRVKKQGGLVAAAVGVKDGEWKRLEQLVQAGVDHISIDVAHGQMVSVIDLVKRVRRKYGRLSLSAGVVGTYEGARDLFEAGVDVVRVGVGPGTICTTRIQTGTGVPQLTAVMEAARAARERGKQVWADGGTKNSGDIVKCLAAGASAVVVGSLLAGCSESPGKLVIRDGLKYKEYRASTSYEAKKEQVKKYSKDKNKHYVKHVEGVESLVPFKGPVEGVVEGLMAGVRSGLAYSGARKIEEFWRVRKFIRVTAIGMRENGVHDVVVQ</sequence>
<dbReference type="InterPro" id="IPR013785">
    <property type="entry name" value="Aldolase_TIM"/>
</dbReference>
<gene>
    <name evidence="3" type="ORF">MICH65_0124</name>
</gene>
<dbReference type="GO" id="GO:0003938">
    <property type="term" value="F:IMP dehydrogenase activity"/>
    <property type="evidence" value="ECO:0007669"/>
    <property type="project" value="UniProtKB-EC"/>
</dbReference>
<dbReference type="EC" id="1.1.1.205" evidence="3"/>
<evidence type="ECO:0000313" key="3">
    <source>
        <dbReference type="EMBL" id="QHO63105.1"/>
    </source>
</evidence>
<accession>A0A857N4H2</accession>
<dbReference type="EMBL" id="CP047901">
    <property type="protein sequence ID" value="QHO63105.1"/>
    <property type="molecule type" value="Genomic_DNA"/>
</dbReference>
<reference evidence="4" key="1">
    <citation type="journal article" date="2020" name="Microorganisms">
        <title>Complete Genome of a Member of a New Bacterial Lineage in the Microgenomates Group Reveals an Unusual Nucleotide Composition Disparity Between Two Strands of DNA and Limited Metabolic Potential.</title>
        <authorList>
            <person name="Kadnikov V.V."/>
            <person name="Mardanov A.V."/>
            <person name="Beletsky A.V."/>
            <person name="Karnachuk O.V."/>
            <person name="Ravin N.V."/>
        </authorList>
    </citation>
    <scope>NUCLEOTIDE SEQUENCE [LARGE SCALE GENOMIC DNA]</scope>
</reference>
<name>A0A857N4H2_9BACT</name>
<evidence type="ECO:0000259" key="2">
    <source>
        <dbReference type="Pfam" id="PF00478"/>
    </source>
</evidence>
<dbReference type="FunFam" id="3.20.20.70:FF:000424">
    <property type="entry name" value="Inosine-5'-monophosphate dehydrogenase 2"/>
    <property type="match status" value="1"/>
</dbReference>
<dbReference type="Gene3D" id="3.20.20.70">
    <property type="entry name" value="Aldolase class I"/>
    <property type="match status" value="1"/>
</dbReference>
<organism evidence="3 4">
    <name type="scientific">Candidatus Chazhemtobacterium aquaticus</name>
    <dbReference type="NCBI Taxonomy" id="2715735"/>
    <lineage>
        <taxon>Bacteria</taxon>
        <taxon>Candidatus Chazhemtobacteraceae</taxon>
        <taxon>Candidatus Chazhemtobacterium</taxon>
    </lineage>
</organism>
<protein>
    <submittedName>
        <fullName evidence="3">Inosine-5'-monophosphate dehydrogenase / CBS domain</fullName>
        <ecNumber evidence="3">1.1.1.205</ecNumber>
    </submittedName>
</protein>
<evidence type="ECO:0000256" key="1">
    <source>
        <dbReference type="ARBA" id="ARBA00005502"/>
    </source>
</evidence>
<dbReference type="RefSeq" id="WP_161931507.1">
    <property type="nucleotide sequence ID" value="NZ_CP047901.1"/>
</dbReference>
<dbReference type="SMART" id="SM01240">
    <property type="entry name" value="IMPDH"/>
    <property type="match status" value="1"/>
</dbReference>
<keyword evidence="3" id="KW-0560">Oxidoreductase</keyword>
<feature type="domain" description="IMP dehydrogenase/GMP reductase" evidence="2">
    <location>
        <begin position="8"/>
        <end position="344"/>
    </location>
</feature>
<dbReference type="KEGG" id="caqa:MICH65_0124"/>
<proteinExistence type="inferred from homology"/>
<dbReference type="CDD" id="cd00381">
    <property type="entry name" value="IMPDH"/>
    <property type="match status" value="1"/>
</dbReference>
<dbReference type="PANTHER" id="PTHR11911">
    <property type="entry name" value="INOSINE-5-MONOPHOSPHATE DEHYDROGENASE RELATED"/>
    <property type="match status" value="1"/>
</dbReference>
<comment type="similarity">
    <text evidence="1">Belongs to the IMPDH/GMPR family.</text>
</comment>
<dbReference type="SUPFAM" id="SSF51412">
    <property type="entry name" value="Inosine monophosphate dehydrogenase (IMPDH)"/>
    <property type="match status" value="1"/>
</dbReference>
<evidence type="ECO:0000313" key="4">
    <source>
        <dbReference type="Proteomes" id="UP000463983"/>
    </source>
</evidence>
<dbReference type="InterPro" id="IPR001093">
    <property type="entry name" value="IMP_DH_GMPRt"/>
</dbReference>
<dbReference type="GO" id="GO:0006183">
    <property type="term" value="P:GTP biosynthetic process"/>
    <property type="evidence" value="ECO:0007669"/>
    <property type="project" value="TreeGrafter"/>
</dbReference>
<dbReference type="AlphaFoldDB" id="A0A857N4H2"/>
<dbReference type="InterPro" id="IPR005990">
    <property type="entry name" value="IMP_DH"/>
</dbReference>